<evidence type="ECO:0000313" key="3">
    <source>
        <dbReference type="Proteomes" id="UP000735302"/>
    </source>
</evidence>
<reference evidence="2 3" key="1">
    <citation type="journal article" date="2021" name="Elife">
        <title>Chloroplast acquisition without the gene transfer in kleptoplastic sea slugs, Plakobranchus ocellatus.</title>
        <authorList>
            <person name="Maeda T."/>
            <person name="Takahashi S."/>
            <person name="Yoshida T."/>
            <person name="Shimamura S."/>
            <person name="Takaki Y."/>
            <person name="Nagai Y."/>
            <person name="Toyoda A."/>
            <person name="Suzuki Y."/>
            <person name="Arimoto A."/>
            <person name="Ishii H."/>
            <person name="Satoh N."/>
            <person name="Nishiyama T."/>
            <person name="Hasebe M."/>
            <person name="Maruyama T."/>
            <person name="Minagawa J."/>
            <person name="Obokata J."/>
            <person name="Shigenobu S."/>
        </authorList>
    </citation>
    <scope>NUCLEOTIDE SEQUENCE [LARGE SCALE GENOMIC DNA]</scope>
</reference>
<organism evidence="2 3">
    <name type="scientific">Plakobranchus ocellatus</name>
    <dbReference type="NCBI Taxonomy" id="259542"/>
    <lineage>
        <taxon>Eukaryota</taxon>
        <taxon>Metazoa</taxon>
        <taxon>Spiralia</taxon>
        <taxon>Lophotrochozoa</taxon>
        <taxon>Mollusca</taxon>
        <taxon>Gastropoda</taxon>
        <taxon>Heterobranchia</taxon>
        <taxon>Euthyneura</taxon>
        <taxon>Panpulmonata</taxon>
        <taxon>Sacoglossa</taxon>
        <taxon>Placobranchoidea</taxon>
        <taxon>Plakobranchidae</taxon>
        <taxon>Plakobranchus</taxon>
    </lineage>
</organism>
<feature type="compositionally biased region" description="Basic and acidic residues" evidence="1">
    <location>
        <begin position="1"/>
        <end position="18"/>
    </location>
</feature>
<accession>A0AAV4B5B0</accession>
<keyword evidence="3" id="KW-1185">Reference proteome</keyword>
<dbReference type="AlphaFoldDB" id="A0AAV4B5B0"/>
<dbReference type="EMBL" id="BLXT01004553">
    <property type="protein sequence ID" value="GFO14282.1"/>
    <property type="molecule type" value="Genomic_DNA"/>
</dbReference>
<gene>
    <name evidence="2" type="ORF">PoB_004078700</name>
</gene>
<dbReference type="Proteomes" id="UP000735302">
    <property type="component" value="Unassembled WGS sequence"/>
</dbReference>
<evidence type="ECO:0000313" key="2">
    <source>
        <dbReference type="EMBL" id="GFO14282.1"/>
    </source>
</evidence>
<name>A0AAV4B5B0_9GAST</name>
<proteinExistence type="predicted"/>
<sequence length="83" mass="9586">MNIDRAKMKCLDNSKEQQQRSAQLDKMWENQGQVQNYSAEEICFSDPVRQVALLATPSRALMMQQRRIRGSSSQVVIQTRKVT</sequence>
<comment type="caution">
    <text evidence="2">The sequence shown here is derived from an EMBL/GenBank/DDBJ whole genome shotgun (WGS) entry which is preliminary data.</text>
</comment>
<feature type="region of interest" description="Disordered" evidence="1">
    <location>
        <begin position="1"/>
        <end position="20"/>
    </location>
</feature>
<evidence type="ECO:0000256" key="1">
    <source>
        <dbReference type="SAM" id="MobiDB-lite"/>
    </source>
</evidence>
<protein>
    <submittedName>
        <fullName evidence="2">Uncharacterized protein</fullName>
    </submittedName>
</protein>